<keyword evidence="1" id="KW-0614">Plasmid</keyword>
<name>A0AA96CYL4_9BACT</name>
<dbReference type="EMBL" id="CP134847">
    <property type="protein sequence ID" value="WNL17950.1"/>
    <property type="molecule type" value="Genomic_DNA"/>
</dbReference>
<accession>A0AA96CYL4</accession>
<reference evidence="1" key="1">
    <citation type="submission" date="2023-09" db="EMBL/GenBank/DDBJ databases">
        <title>Arcobacter tbilisiensis sp. nov. isolated from chicken meat in Tbilisi, Georgia.</title>
        <authorList>
            <person name="Matthias R."/>
            <person name="Zautner A.E."/>
        </authorList>
    </citation>
    <scope>NUCLEOTIDE SEQUENCE</scope>
    <source>
        <strain evidence="1">LEO 107</strain>
        <plasmid evidence="1">p133_LEO_107</plasmid>
    </source>
</reference>
<proteinExistence type="predicted"/>
<sequence>MAQPKIKCDDISLLRTTVDLITGITSENKPNGCIMSKTPKGLVVNTYDTGAVVFQGNEKNAKEEKENILKVIEGINKKSSPQ</sequence>
<dbReference type="AlphaFoldDB" id="A0AA96CYL4"/>
<geneLocation type="plasmid" evidence="1">
    <name>p133_LEO_107</name>
</geneLocation>
<organism evidence="1">
    <name type="scientific">Arcobacter sp. AZ-2023</name>
    <dbReference type="NCBI Taxonomy" id="3074453"/>
    <lineage>
        <taxon>Bacteria</taxon>
        <taxon>Pseudomonadati</taxon>
        <taxon>Campylobacterota</taxon>
        <taxon>Epsilonproteobacteria</taxon>
        <taxon>Campylobacterales</taxon>
        <taxon>Arcobacteraceae</taxon>
        <taxon>Arcobacter</taxon>
    </lineage>
</organism>
<protein>
    <submittedName>
        <fullName evidence="1">Uncharacterized protein</fullName>
    </submittedName>
</protein>
<gene>
    <name evidence="1" type="ORF">RJG54_11995</name>
</gene>
<evidence type="ECO:0000313" key="1">
    <source>
        <dbReference type="EMBL" id="WNL17950.1"/>
    </source>
</evidence>